<organism evidence="1 2">
    <name type="scientific">Salegentibacter chungangensis</name>
    <dbReference type="NCBI Taxonomy" id="1335724"/>
    <lineage>
        <taxon>Bacteria</taxon>
        <taxon>Pseudomonadati</taxon>
        <taxon>Bacteroidota</taxon>
        <taxon>Flavobacteriia</taxon>
        <taxon>Flavobacteriales</taxon>
        <taxon>Flavobacteriaceae</taxon>
        <taxon>Salegentibacter</taxon>
    </lineage>
</organism>
<evidence type="ECO:0000313" key="1">
    <source>
        <dbReference type="EMBL" id="MFD1096710.1"/>
    </source>
</evidence>
<accession>A0ABW3NVH4</accession>
<reference evidence="2" key="1">
    <citation type="journal article" date="2019" name="Int. J. Syst. Evol. Microbiol.">
        <title>The Global Catalogue of Microorganisms (GCM) 10K type strain sequencing project: providing services to taxonomists for standard genome sequencing and annotation.</title>
        <authorList>
            <consortium name="The Broad Institute Genomics Platform"/>
            <consortium name="The Broad Institute Genome Sequencing Center for Infectious Disease"/>
            <person name="Wu L."/>
            <person name="Ma J."/>
        </authorList>
    </citation>
    <scope>NUCLEOTIDE SEQUENCE [LARGE SCALE GENOMIC DNA]</scope>
    <source>
        <strain evidence="2">CCUG 64793</strain>
    </source>
</reference>
<dbReference type="RefSeq" id="WP_380746600.1">
    <property type="nucleotide sequence ID" value="NZ_JBHTLI010000003.1"/>
</dbReference>
<gene>
    <name evidence="1" type="ORF">ACFQ3Q_13185</name>
</gene>
<dbReference type="Proteomes" id="UP001597131">
    <property type="component" value="Unassembled WGS sequence"/>
</dbReference>
<name>A0ABW3NVH4_9FLAO</name>
<dbReference type="EMBL" id="JBHTLI010000003">
    <property type="protein sequence ID" value="MFD1096710.1"/>
    <property type="molecule type" value="Genomic_DNA"/>
</dbReference>
<keyword evidence="2" id="KW-1185">Reference proteome</keyword>
<evidence type="ECO:0008006" key="3">
    <source>
        <dbReference type="Google" id="ProtNLM"/>
    </source>
</evidence>
<dbReference type="PROSITE" id="PS51257">
    <property type="entry name" value="PROKAR_LIPOPROTEIN"/>
    <property type="match status" value="1"/>
</dbReference>
<protein>
    <recommendedName>
        <fullName evidence="3">Lipoprotein</fullName>
    </recommendedName>
</protein>
<sequence length="226" mass="26496">MKKSLFLGLIVLFSFSCKNNNKSVAEIKTPESQKEQSEIQQKIAKANGLNAFKDVEQLQFTFNVKVGDSIRSKRNWTWHPKSGEIRLTQGDISQIYKKDGELSEKEKEMDHKFINDSYWLFFPFQMVWSDAKISKESKTQAPISKREMNRIIVSYPQGGYTPGDSYEIYYDEEMMIREWVYNSADGKRKSPYTWEDYKEYKGIKIAQSHKSEDGNVEIFFTNIKVK</sequence>
<comment type="caution">
    <text evidence="1">The sequence shown here is derived from an EMBL/GenBank/DDBJ whole genome shotgun (WGS) entry which is preliminary data.</text>
</comment>
<evidence type="ECO:0000313" key="2">
    <source>
        <dbReference type="Proteomes" id="UP001597131"/>
    </source>
</evidence>
<proteinExistence type="predicted"/>